<dbReference type="InterPro" id="IPR045515">
    <property type="entry name" value="DUF6440"/>
</dbReference>
<dbReference type="EMBL" id="JAAOXG010000016">
    <property type="protein sequence ID" value="NNJ29720.1"/>
    <property type="molecule type" value="Genomic_DNA"/>
</dbReference>
<reference evidence="2 3" key="1">
    <citation type="submission" date="2020-03" db="EMBL/GenBank/DDBJ databases">
        <title>Genome Sequence of industrial isolate, B5A.</title>
        <authorList>
            <person name="Sharma S."/>
            <person name="Patil P.B."/>
            <person name="Korpole S."/>
        </authorList>
    </citation>
    <scope>NUCLEOTIDE SEQUENCE [LARGE SCALE GENOMIC DNA]</scope>
    <source>
        <strain evidence="2 3">PI-S10-B5A</strain>
    </source>
</reference>
<name>A0ABX1VQP8_9FIRM</name>
<organism evidence="2 3">
    <name type="scientific">Lacrimispora defluvii</name>
    <dbReference type="NCBI Taxonomy" id="2719233"/>
    <lineage>
        <taxon>Bacteria</taxon>
        <taxon>Bacillati</taxon>
        <taxon>Bacillota</taxon>
        <taxon>Clostridia</taxon>
        <taxon>Lachnospirales</taxon>
        <taxon>Lachnospiraceae</taxon>
        <taxon>Lacrimispora</taxon>
    </lineage>
</organism>
<keyword evidence="3" id="KW-1185">Reference proteome</keyword>
<dbReference type="Pfam" id="PF20037">
    <property type="entry name" value="DUF6440"/>
    <property type="match status" value="1"/>
</dbReference>
<feature type="domain" description="DUF6440" evidence="1">
    <location>
        <begin position="3"/>
        <end position="53"/>
    </location>
</feature>
<evidence type="ECO:0000259" key="1">
    <source>
        <dbReference type="Pfam" id="PF20037"/>
    </source>
</evidence>
<evidence type="ECO:0000313" key="2">
    <source>
        <dbReference type="EMBL" id="NNJ29720.1"/>
    </source>
</evidence>
<evidence type="ECO:0000313" key="3">
    <source>
        <dbReference type="Proteomes" id="UP000539052"/>
    </source>
</evidence>
<sequence length="55" mass="6046">MQRFIIKDKQHISGGILKIIVDTRTGVNYLVSSGFGVSGMTPLLDKEGKIVIDKK</sequence>
<protein>
    <recommendedName>
        <fullName evidence="1">DUF6440 domain-containing protein</fullName>
    </recommendedName>
</protein>
<dbReference type="Proteomes" id="UP000539052">
    <property type="component" value="Unassembled WGS sequence"/>
</dbReference>
<comment type="caution">
    <text evidence="2">The sequence shown here is derived from an EMBL/GenBank/DDBJ whole genome shotgun (WGS) entry which is preliminary data.</text>
</comment>
<dbReference type="RefSeq" id="WP_170820948.1">
    <property type="nucleotide sequence ID" value="NZ_JAAOXG010000016.1"/>
</dbReference>
<accession>A0ABX1VQP8</accession>
<gene>
    <name evidence="2" type="ORF">G9470_07895</name>
</gene>
<proteinExistence type="predicted"/>